<proteinExistence type="predicted"/>
<accession>A0A6J6NH30</accession>
<name>A0A6J6NH30_9ZZZZ</name>
<protein>
    <submittedName>
        <fullName evidence="1">Unannotated protein</fullName>
    </submittedName>
</protein>
<evidence type="ECO:0000313" key="1">
    <source>
        <dbReference type="EMBL" id="CAB4684258.1"/>
    </source>
</evidence>
<dbReference type="EMBL" id="CAEZXE010000111">
    <property type="protein sequence ID" value="CAB4684258.1"/>
    <property type="molecule type" value="Genomic_DNA"/>
</dbReference>
<reference evidence="1" key="1">
    <citation type="submission" date="2020-05" db="EMBL/GenBank/DDBJ databases">
        <authorList>
            <person name="Chiriac C."/>
            <person name="Salcher M."/>
            <person name="Ghai R."/>
            <person name="Kavagutti S V."/>
        </authorList>
    </citation>
    <scope>NUCLEOTIDE SEQUENCE</scope>
</reference>
<organism evidence="1">
    <name type="scientific">freshwater metagenome</name>
    <dbReference type="NCBI Taxonomy" id="449393"/>
    <lineage>
        <taxon>unclassified sequences</taxon>
        <taxon>metagenomes</taxon>
        <taxon>ecological metagenomes</taxon>
    </lineage>
</organism>
<dbReference type="AlphaFoldDB" id="A0A6J6NH30"/>
<gene>
    <name evidence="1" type="ORF">UFOPK2350_01221</name>
</gene>
<sequence>MYAVFRTEPPVGVTTIHQERCGGDASLVTSRDFLKLDIEPALFGPAEEHPQKHVRPILRVGTAFTRLDFTDCVGVVVLTGEERSKFEFAEIRHKRGHRFLDFCLDRFIVFFAPEFMQRLGVFESRRQLVE</sequence>